<feature type="domain" description="NADP-dependent oxidoreductase" evidence="1">
    <location>
        <begin position="15"/>
        <end position="296"/>
    </location>
</feature>
<dbReference type="InterPro" id="IPR020471">
    <property type="entry name" value="AKR"/>
</dbReference>
<evidence type="ECO:0000313" key="3">
    <source>
        <dbReference type="Proteomes" id="UP001232343"/>
    </source>
</evidence>
<evidence type="ECO:0000259" key="1">
    <source>
        <dbReference type="Pfam" id="PF00248"/>
    </source>
</evidence>
<dbReference type="Proteomes" id="UP001232343">
    <property type="component" value="Unassembled WGS sequence"/>
</dbReference>
<dbReference type="EMBL" id="JAUSUO010000001">
    <property type="protein sequence ID" value="MDQ0342122.1"/>
    <property type="molecule type" value="Genomic_DNA"/>
</dbReference>
<protein>
    <submittedName>
        <fullName evidence="2">Aryl-alcohol dehydrogenase-like predicted oxidoreductase</fullName>
    </submittedName>
</protein>
<dbReference type="InterPro" id="IPR023210">
    <property type="entry name" value="NADP_OxRdtase_dom"/>
</dbReference>
<dbReference type="InterPro" id="IPR053135">
    <property type="entry name" value="AKR2_Oxidoreductase"/>
</dbReference>
<keyword evidence="3" id="KW-1185">Reference proteome</keyword>
<gene>
    <name evidence="2" type="ORF">J2S14_000915</name>
</gene>
<evidence type="ECO:0000313" key="2">
    <source>
        <dbReference type="EMBL" id="MDQ0342122.1"/>
    </source>
</evidence>
<sequence>MEKRQLGNSNLRISKIGLGCMSIGTEINNAQKIIEAALEAGINYFDTADLYDYGVNEDIVGKTLSSRREDVIIATKVGNRWNENKNGWSWDPSKDYIKEAVKNSLRRLKTDYIDLYQLHGGTIDDPIEETIQAFEELKEEGFIRYYGISSIRPNVIRKYVEDSSIVSNMMQYSLLDRRPEAVMPLLTEHNISIVTRGSVAKGILSDKTLEAIEADDFNAKFLDYSSEEIKELIESIKAKLLFSRSLNEVALQFNLAHETVASVVTGASSVEQLLDNVRAVCSPPLSQEEIGYLEMITKKHNYTEHI</sequence>
<accession>A0ABU0D138</accession>
<dbReference type="PANTHER" id="PTHR43312:SF1">
    <property type="entry name" value="NADP-DEPENDENT OXIDOREDUCTASE DOMAIN-CONTAINING PROTEIN"/>
    <property type="match status" value="1"/>
</dbReference>
<dbReference type="PANTHER" id="PTHR43312">
    <property type="entry name" value="D-THREO-ALDOSE 1-DEHYDROGENASE"/>
    <property type="match status" value="1"/>
</dbReference>
<name>A0ABU0D138_9BACI</name>
<dbReference type="SUPFAM" id="SSF51430">
    <property type="entry name" value="NAD(P)-linked oxidoreductase"/>
    <property type="match status" value="1"/>
</dbReference>
<comment type="caution">
    <text evidence="2">The sequence shown here is derived from an EMBL/GenBank/DDBJ whole genome shotgun (WGS) entry which is preliminary data.</text>
</comment>
<dbReference type="CDD" id="cd19086">
    <property type="entry name" value="AKR_AKR11C1"/>
    <property type="match status" value="1"/>
</dbReference>
<proteinExistence type="predicted"/>
<organism evidence="2 3">
    <name type="scientific">Lederbergia wuyishanensis</name>
    <dbReference type="NCBI Taxonomy" id="1347903"/>
    <lineage>
        <taxon>Bacteria</taxon>
        <taxon>Bacillati</taxon>
        <taxon>Bacillota</taxon>
        <taxon>Bacilli</taxon>
        <taxon>Bacillales</taxon>
        <taxon>Bacillaceae</taxon>
        <taxon>Lederbergia</taxon>
    </lineage>
</organism>
<dbReference type="PRINTS" id="PR00069">
    <property type="entry name" value="ALDKETRDTASE"/>
</dbReference>
<dbReference type="Gene3D" id="3.20.20.100">
    <property type="entry name" value="NADP-dependent oxidoreductase domain"/>
    <property type="match status" value="1"/>
</dbReference>
<reference evidence="2 3" key="1">
    <citation type="submission" date="2023-07" db="EMBL/GenBank/DDBJ databases">
        <title>Genomic Encyclopedia of Type Strains, Phase IV (KMG-IV): sequencing the most valuable type-strain genomes for metagenomic binning, comparative biology and taxonomic classification.</title>
        <authorList>
            <person name="Goeker M."/>
        </authorList>
    </citation>
    <scope>NUCLEOTIDE SEQUENCE [LARGE SCALE GENOMIC DNA]</scope>
    <source>
        <strain evidence="2 3">DSM 27848</strain>
    </source>
</reference>
<dbReference type="RefSeq" id="WP_244680311.1">
    <property type="nucleotide sequence ID" value="NZ_JALIRM010000001.1"/>
</dbReference>
<dbReference type="InterPro" id="IPR036812">
    <property type="entry name" value="NAD(P)_OxRdtase_dom_sf"/>
</dbReference>
<dbReference type="Pfam" id="PF00248">
    <property type="entry name" value="Aldo_ket_red"/>
    <property type="match status" value="1"/>
</dbReference>